<dbReference type="Gene3D" id="1.10.357.10">
    <property type="entry name" value="Tetracycline Repressor, domain 2"/>
    <property type="match status" value="1"/>
</dbReference>
<dbReference type="EMBL" id="CADCTP010000030">
    <property type="protein sequence ID" value="CAA9217853.1"/>
    <property type="molecule type" value="Genomic_DNA"/>
</dbReference>
<dbReference type="InterPro" id="IPR036271">
    <property type="entry name" value="Tet_transcr_reg_TetR-rel_C_sf"/>
</dbReference>
<dbReference type="SUPFAM" id="SSF48498">
    <property type="entry name" value="Tetracyclin repressor-like, C-terminal domain"/>
    <property type="match status" value="1"/>
</dbReference>
<name>A0A6J4HA89_9ACTN</name>
<sequence>MPRPPGSRNRDYAATRHALAARLAPRLLRPDGEPAGLTDLAAAADVSTTTLKHYFADRDGIYSAAMQAVLADSQVHLHAMRDPGGRPPAESVPALLLGTVAAWRRYGLGRVFAAGLALGLEHTGRGPAFLAGVLEPFLQAVEDLLAAHVRQGELPDLDRRATALSLVAPVLVALLHQDSLGGDGRRHLDVEAYARQHAGTILAGLGRDPGR</sequence>
<accession>A0A6J4HA89</accession>
<gene>
    <name evidence="1" type="ORF">AVDCRST_MAG41-351</name>
</gene>
<dbReference type="InterPro" id="IPR009057">
    <property type="entry name" value="Homeodomain-like_sf"/>
</dbReference>
<dbReference type="Gene3D" id="1.10.10.60">
    <property type="entry name" value="Homeodomain-like"/>
    <property type="match status" value="1"/>
</dbReference>
<evidence type="ECO:0000313" key="1">
    <source>
        <dbReference type="EMBL" id="CAA9217853.1"/>
    </source>
</evidence>
<dbReference type="SUPFAM" id="SSF46689">
    <property type="entry name" value="Homeodomain-like"/>
    <property type="match status" value="1"/>
</dbReference>
<dbReference type="AlphaFoldDB" id="A0A6J4HA89"/>
<protein>
    <recommendedName>
        <fullName evidence="2">HTH tetR-type domain-containing protein</fullName>
    </recommendedName>
</protein>
<organism evidence="1">
    <name type="scientific">uncultured Mycobacteriales bacterium</name>
    <dbReference type="NCBI Taxonomy" id="581187"/>
    <lineage>
        <taxon>Bacteria</taxon>
        <taxon>Bacillati</taxon>
        <taxon>Actinomycetota</taxon>
        <taxon>Actinomycetes</taxon>
        <taxon>Mycobacteriales</taxon>
        <taxon>environmental samples</taxon>
    </lineage>
</organism>
<proteinExistence type="predicted"/>
<evidence type="ECO:0008006" key="2">
    <source>
        <dbReference type="Google" id="ProtNLM"/>
    </source>
</evidence>
<reference evidence="1" key="1">
    <citation type="submission" date="2020-02" db="EMBL/GenBank/DDBJ databases">
        <authorList>
            <person name="Meier V. D."/>
        </authorList>
    </citation>
    <scope>NUCLEOTIDE SEQUENCE</scope>
    <source>
        <strain evidence="1">AVDCRST_MAG41</strain>
    </source>
</reference>